<gene>
    <name evidence="2" type="ORF">JS278_02777</name>
</gene>
<proteinExistence type="predicted"/>
<evidence type="ECO:0000256" key="1">
    <source>
        <dbReference type="SAM" id="Phobius"/>
    </source>
</evidence>
<evidence type="ECO:0000313" key="3">
    <source>
        <dbReference type="Proteomes" id="UP000251995"/>
    </source>
</evidence>
<name>A0A344UXB4_9ACTN</name>
<dbReference type="EMBL" id="CP025198">
    <property type="protein sequence ID" value="AXE39912.1"/>
    <property type="molecule type" value="Genomic_DNA"/>
</dbReference>
<feature type="transmembrane region" description="Helical" evidence="1">
    <location>
        <begin position="7"/>
        <end position="28"/>
    </location>
</feature>
<organism evidence="2 3">
    <name type="scientific">Acidipropionibacterium virtanenii</name>
    <dbReference type="NCBI Taxonomy" id="2057246"/>
    <lineage>
        <taxon>Bacteria</taxon>
        <taxon>Bacillati</taxon>
        <taxon>Actinomycetota</taxon>
        <taxon>Actinomycetes</taxon>
        <taxon>Propionibacteriales</taxon>
        <taxon>Propionibacteriaceae</taxon>
        <taxon>Acidipropionibacterium</taxon>
    </lineage>
</organism>
<accession>A0A344UXB4</accession>
<dbReference type="KEGG" id="acij:JS278_02777"/>
<dbReference type="AlphaFoldDB" id="A0A344UXB4"/>
<keyword evidence="1" id="KW-0472">Membrane</keyword>
<reference evidence="2 3" key="1">
    <citation type="submission" date="2017-12" db="EMBL/GenBank/DDBJ databases">
        <title>The whole genome sequence of the Acidipropionibacterium virtanenii sp. nov. type strain JS278.</title>
        <authorList>
            <person name="Laine P."/>
            <person name="Deptula P."/>
            <person name="Varmanen P."/>
            <person name="Auvinen P."/>
        </authorList>
    </citation>
    <scope>NUCLEOTIDE SEQUENCE [LARGE SCALE GENOMIC DNA]</scope>
    <source>
        <strain evidence="2 3">JS278</strain>
    </source>
</reference>
<dbReference type="Proteomes" id="UP000251995">
    <property type="component" value="Chromosome"/>
</dbReference>
<evidence type="ECO:0000313" key="2">
    <source>
        <dbReference type="EMBL" id="AXE39912.1"/>
    </source>
</evidence>
<keyword evidence="3" id="KW-1185">Reference proteome</keyword>
<keyword evidence="1" id="KW-1133">Transmembrane helix</keyword>
<keyword evidence="1" id="KW-0812">Transmembrane</keyword>
<sequence length="29" mass="2748">MGMAMGLFGGGVALVVLILAVLGMTGVIG</sequence>
<protein>
    <submittedName>
        <fullName evidence="2">Uncharacterized protein</fullName>
    </submittedName>
</protein>